<evidence type="ECO:0000256" key="1">
    <source>
        <dbReference type="ARBA" id="ARBA00012528"/>
    </source>
</evidence>
<feature type="domain" description="GGDEF" evidence="5">
    <location>
        <begin position="166"/>
        <end position="302"/>
    </location>
</feature>
<dbReference type="InterPro" id="IPR029787">
    <property type="entry name" value="Nucleotide_cyclase"/>
</dbReference>
<dbReference type="PROSITE" id="PS50110">
    <property type="entry name" value="RESPONSE_REGULATORY"/>
    <property type="match status" value="1"/>
</dbReference>
<dbReference type="SUPFAM" id="SSF55073">
    <property type="entry name" value="Nucleotide cyclase"/>
    <property type="match status" value="1"/>
</dbReference>
<dbReference type="Proteomes" id="UP001500359">
    <property type="component" value="Unassembled WGS sequence"/>
</dbReference>
<protein>
    <recommendedName>
        <fullName evidence="1">diguanylate cyclase</fullName>
        <ecNumber evidence="1">2.7.7.65</ecNumber>
    </recommendedName>
</protein>
<evidence type="ECO:0000313" key="7">
    <source>
        <dbReference type="Proteomes" id="UP001500359"/>
    </source>
</evidence>
<dbReference type="EMBL" id="BAAAFD010000009">
    <property type="protein sequence ID" value="GAA0858633.1"/>
    <property type="molecule type" value="Genomic_DNA"/>
</dbReference>
<dbReference type="InterPro" id="IPR043128">
    <property type="entry name" value="Rev_trsase/Diguanyl_cyclase"/>
</dbReference>
<evidence type="ECO:0000256" key="2">
    <source>
        <dbReference type="ARBA" id="ARBA00034247"/>
    </source>
</evidence>
<comment type="caution">
    <text evidence="6">The sequence shown here is derived from an EMBL/GenBank/DDBJ whole genome shotgun (WGS) entry which is preliminary data.</text>
</comment>
<dbReference type="InterPro" id="IPR000160">
    <property type="entry name" value="GGDEF_dom"/>
</dbReference>
<sequence>MFKPEYSILIIDDDVTIIKLIAESLRSNFNVEFAVSAAEGLRQALKHPMPDLILLDVMMPSTNGFELCRTLKQNSATQQIPVIFVSALDDINEQQRGFALGAVDYVIKPISPLILKARVNTHIRVSSYVKQLQKLATTDPLTSCANRRKFDETLDLEWKRAARRGEPLSVLFFDIDEFKQYNDNYGHGMGDDCLKMIGNVLNNIPHRSADLVARYGGEEFVQILPDTDEEGAIKMAERTIKLIETLNIPHEFSKVCDFVTLSIGIATARPTSDKDICSVMQHADEALYRAKEEGKNRYNVYQ</sequence>
<dbReference type="NCBIfam" id="TIGR00254">
    <property type="entry name" value="GGDEF"/>
    <property type="match status" value="1"/>
</dbReference>
<gene>
    <name evidence="6" type="ORF">GCM10009114_28980</name>
</gene>
<proteinExistence type="predicted"/>
<organism evidence="6 7">
    <name type="scientific">Aliiglaciecola litoralis</name>
    <dbReference type="NCBI Taxonomy" id="582857"/>
    <lineage>
        <taxon>Bacteria</taxon>
        <taxon>Pseudomonadati</taxon>
        <taxon>Pseudomonadota</taxon>
        <taxon>Gammaproteobacteria</taxon>
        <taxon>Alteromonadales</taxon>
        <taxon>Alteromonadaceae</taxon>
        <taxon>Aliiglaciecola</taxon>
    </lineage>
</organism>
<dbReference type="SUPFAM" id="SSF52172">
    <property type="entry name" value="CheY-like"/>
    <property type="match status" value="1"/>
</dbReference>
<dbReference type="EC" id="2.7.7.65" evidence="1"/>
<keyword evidence="3" id="KW-0597">Phosphoprotein</keyword>
<feature type="domain" description="Response regulatory" evidence="4">
    <location>
        <begin position="7"/>
        <end position="123"/>
    </location>
</feature>
<feature type="modified residue" description="4-aspartylphosphate" evidence="3">
    <location>
        <position position="56"/>
    </location>
</feature>
<evidence type="ECO:0000259" key="4">
    <source>
        <dbReference type="PROSITE" id="PS50110"/>
    </source>
</evidence>
<dbReference type="Gene3D" id="3.40.50.2300">
    <property type="match status" value="1"/>
</dbReference>
<comment type="catalytic activity">
    <reaction evidence="2">
        <text>2 GTP = 3',3'-c-di-GMP + 2 diphosphate</text>
        <dbReference type="Rhea" id="RHEA:24898"/>
        <dbReference type="ChEBI" id="CHEBI:33019"/>
        <dbReference type="ChEBI" id="CHEBI:37565"/>
        <dbReference type="ChEBI" id="CHEBI:58805"/>
        <dbReference type="EC" id="2.7.7.65"/>
    </reaction>
</comment>
<dbReference type="InterPro" id="IPR001789">
    <property type="entry name" value="Sig_transdc_resp-reg_receiver"/>
</dbReference>
<name>A0ABN1LPX0_9ALTE</name>
<evidence type="ECO:0000313" key="6">
    <source>
        <dbReference type="EMBL" id="GAA0858633.1"/>
    </source>
</evidence>
<dbReference type="PANTHER" id="PTHR45138">
    <property type="entry name" value="REGULATORY COMPONENTS OF SENSORY TRANSDUCTION SYSTEM"/>
    <property type="match status" value="1"/>
</dbReference>
<accession>A0ABN1LPX0</accession>
<dbReference type="SMART" id="SM00267">
    <property type="entry name" value="GGDEF"/>
    <property type="match status" value="1"/>
</dbReference>
<dbReference type="Pfam" id="PF00990">
    <property type="entry name" value="GGDEF"/>
    <property type="match status" value="1"/>
</dbReference>
<dbReference type="CDD" id="cd01949">
    <property type="entry name" value="GGDEF"/>
    <property type="match status" value="1"/>
</dbReference>
<dbReference type="Gene3D" id="3.30.70.270">
    <property type="match status" value="1"/>
</dbReference>
<dbReference type="SMART" id="SM00448">
    <property type="entry name" value="REC"/>
    <property type="match status" value="1"/>
</dbReference>
<dbReference type="InterPro" id="IPR050469">
    <property type="entry name" value="Diguanylate_Cyclase"/>
</dbReference>
<evidence type="ECO:0000259" key="5">
    <source>
        <dbReference type="PROSITE" id="PS50887"/>
    </source>
</evidence>
<dbReference type="InterPro" id="IPR011006">
    <property type="entry name" value="CheY-like_superfamily"/>
</dbReference>
<dbReference type="PROSITE" id="PS50887">
    <property type="entry name" value="GGDEF"/>
    <property type="match status" value="1"/>
</dbReference>
<dbReference type="PANTHER" id="PTHR45138:SF9">
    <property type="entry name" value="DIGUANYLATE CYCLASE DGCM-RELATED"/>
    <property type="match status" value="1"/>
</dbReference>
<keyword evidence="7" id="KW-1185">Reference proteome</keyword>
<dbReference type="RefSeq" id="WP_343861214.1">
    <property type="nucleotide sequence ID" value="NZ_BAAAFD010000009.1"/>
</dbReference>
<dbReference type="Pfam" id="PF00072">
    <property type="entry name" value="Response_reg"/>
    <property type="match status" value="1"/>
</dbReference>
<reference evidence="6 7" key="1">
    <citation type="journal article" date="2019" name="Int. J. Syst. Evol. Microbiol.">
        <title>The Global Catalogue of Microorganisms (GCM) 10K type strain sequencing project: providing services to taxonomists for standard genome sequencing and annotation.</title>
        <authorList>
            <consortium name="The Broad Institute Genomics Platform"/>
            <consortium name="The Broad Institute Genome Sequencing Center for Infectious Disease"/>
            <person name="Wu L."/>
            <person name="Ma J."/>
        </authorList>
    </citation>
    <scope>NUCLEOTIDE SEQUENCE [LARGE SCALE GENOMIC DNA]</scope>
    <source>
        <strain evidence="6 7">JCM 15896</strain>
    </source>
</reference>
<evidence type="ECO:0000256" key="3">
    <source>
        <dbReference type="PROSITE-ProRule" id="PRU00169"/>
    </source>
</evidence>